<feature type="transmembrane region" description="Helical" evidence="6">
    <location>
        <begin position="253"/>
        <end position="273"/>
    </location>
</feature>
<protein>
    <submittedName>
        <fullName evidence="7">Membrane protein involved in the export of O-antigen and teichoic acid</fullName>
    </submittedName>
</protein>
<name>A0A1H8DU67_9SPHN</name>
<dbReference type="RefSeq" id="WP_093665579.1">
    <property type="nucleotide sequence ID" value="NZ_FOCF01000004.1"/>
</dbReference>
<dbReference type="AlphaFoldDB" id="A0A1H8DU67"/>
<evidence type="ECO:0000256" key="5">
    <source>
        <dbReference type="ARBA" id="ARBA00023136"/>
    </source>
</evidence>
<feature type="transmembrane region" description="Helical" evidence="6">
    <location>
        <begin position="54"/>
        <end position="75"/>
    </location>
</feature>
<dbReference type="STRING" id="1166340.SAMN05192583_2047"/>
<keyword evidence="5 6" id="KW-0472">Membrane</keyword>
<evidence type="ECO:0000256" key="2">
    <source>
        <dbReference type="ARBA" id="ARBA00022475"/>
    </source>
</evidence>
<keyword evidence="2" id="KW-1003">Cell membrane</keyword>
<dbReference type="EMBL" id="FOCF01000004">
    <property type="protein sequence ID" value="SEN10414.1"/>
    <property type="molecule type" value="Genomic_DNA"/>
</dbReference>
<organism evidence="7 8">
    <name type="scientific">Sphingomonas gellani</name>
    <dbReference type="NCBI Taxonomy" id="1166340"/>
    <lineage>
        <taxon>Bacteria</taxon>
        <taxon>Pseudomonadati</taxon>
        <taxon>Pseudomonadota</taxon>
        <taxon>Alphaproteobacteria</taxon>
        <taxon>Sphingomonadales</taxon>
        <taxon>Sphingomonadaceae</taxon>
        <taxon>Sphingomonas</taxon>
    </lineage>
</organism>
<feature type="transmembrane region" description="Helical" evidence="6">
    <location>
        <begin position="348"/>
        <end position="367"/>
    </location>
</feature>
<keyword evidence="4 6" id="KW-1133">Transmembrane helix</keyword>
<evidence type="ECO:0000313" key="8">
    <source>
        <dbReference type="Proteomes" id="UP000199206"/>
    </source>
</evidence>
<feature type="transmembrane region" description="Helical" evidence="6">
    <location>
        <begin position="20"/>
        <end position="42"/>
    </location>
</feature>
<proteinExistence type="predicted"/>
<evidence type="ECO:0000256" key="6">
    <source>
        <dbReference type="SAM" id="Phobius"/>
    </source>
</evidence>
<dbReference type="Proteomes" id="UP000199206">
    <property type="component" value="Unassembled WGS sequence"/>
</dbReference>
<feature type="transmembrane region" description="Helical" evidence="6">
    <location>
        <begin position="405"/>
        <end position="423"/>
    </location>
</feature>
<accession>A0A1H8DU67</accession>
<reference evidence="8" key="1">
    <citation type="submission" date="2016-10" db="EMBL/GenBank/DDBJ databases">
        <authorList>
            <person name="Varghese N."/>
            <person name="Submissions S."/>
        </authorList>
    </citation>
    <scope>NUCLEOTIDE SEQUENCE [LARGE SCALE GENOMIC DNA]</scope>
    <source>
        <strain evidence="8">S6-262</strain>
    </source>
</reference>
<comment type="subcellular location">
    <subcellularLocation>
        <location evidence="1">Cell membrane</location>
        <topology evidence="1">Multi-pass membrane protein</topology>
    </subcellularLocation>
</comment>
<dbReference type="OrthoDB" id="493991at2"/>
<dbReference type="InterPro" id="IPR050833">
    <property type="entry name" value="Poly_Biosynth_Transport"/>
</dbReference>
<feature type="transmembrane region" description="Helical" evidence="6">
    <location>
        <begin position="95"/>
        <end position="119"/>
    </location>
</feature>
<dbReference type="PANTHER" id="PTHR30250">
    <property type="entry name" value="PST FAMILY PREDICTED COLANIC ACID TRANSPORTER"/>
    <property type="match status" value="1"/>
</dbReference>
<dbReference type="PANTHER" id="PTHR30250:SF31">
    <property type="entry name" value="INNER MEMBRANE PROTEIN YGHQ"/>
    <property type="match status" value="1"/>
</dbReference>
<feature type="transmembrane region" description="Helical" evidence="6">
    <location>
        <begin position="316"/>
        <end position="336"/>
    </location>
</feature>
<gene>
    <name evidence="7" type="ORF">SAMN05192583_2047</name>
</gene>
<keyword evidence="3 6" id="KW-0812">Transmembrane</keyword>
<evidence type="ECO:0000256" key="1">
    <source>
        <dbReference type="ARBA" id="ARBA00004651"/>
    </source>
</evidence>
<keyword evidence="8" id="KW-1185">Reference proteome</keyword>
<evidence type="ECO:0000313" key="7">
    <source>
        <dbReference type="EMBL" id="SEN10414.1"/>
    </source>
</evidence>
<feature type="transmembrane region" description="Helical" evidence="6">
    <location>
        <begin position="379"/>
        <end position="399"/>
    </location>
</feature>
<dbReference type="GO" id="GO:0005886">
    <property type="term" value="C:plasma membrane"/>
    <property type="evidence" value="ECO:0007669"/>
    <property type="project" value="UniProtKB-SubCell"/>
</dbReference>
<evidence type="ECO:0000256" key="3">
    <source>
        <dbReference type="ARBA" id="ARBA00022692"/>
    </source>
</evidence>
<feature type="transmembrane region" description="Helical" evidence="6">
    <location>
        <begin position="131"/>
        <end position="154"/>
    </location>
</feature>
<sequence>MTLLPSTSVPHSPFVRALRNVGWLLTGKGFGAVLSLIYLALATRSLGVKGFGEFSLILGTGQTVSVLVGFQTWQLVVRFGMSHLQNADEPALARLIRACLLLDAGAALVGCVLAAPTILLMQWRFQWSAGVAWEALVFCLVLLLSIRSTMVGVLRLHDRFAAGAVADAVTPLVRFVGALVAVWAGADVTGFLVAWAVGEVLTAIGYWWSARRYLTPTPGRWNMHRAMAENAGWWRFAWQSNLNSTLNASSKQLLVVLVGFVVGAAAAGGYRLANQLAQALVRVSEMFARGVFPEVTRAHGSSNEDLSSLRRLSVRLALGAGLVTCLLVPALGSPALRLIAGHRYLDAYPLLVLLGMGAGLDIMATGFEPILLGMGHADVVLRIRVLAAVLMFAAIVPLMAWAGTIGAGVAVLLSSLIALVMLARASGGRTGAAALPGERAPVR</sequence>
<evidence type="ECO:0000256" key="4">
    <source>
        <dbReference type="ARBA" id="ARBA00022989"/>
    </source>
</evidence>
<dbReference type="InterPro" id="IPR002797">
    <property type="entry name" value="Polysacc_synth"/>
</dbReference>
<dbReference type="Pfam" id="PF01943">
    <property type="entry name" value="Polysacc_synt"/>
    <property type="match status" value="1"/>
</dbReference>